<dbReference type="Pfam" id="PF01578">
    <property type="entry name" value="Cytochrom_C_asm"/>
    <property type="match status" value="1"/>
</dbReference>
<feature type="transmembrane region" description="Helical" evidence="1">
    <location>
        <begin position="40"/>
        <end position="58"/>
    </location>
</feature>
<gene>
    <name evidence="3" type="primary">hemX</name>
    <name evidence="3" type="ORF">J40TS1_25770</name>
</gene>
<dbReference type="RefSeq" id="WP_213515646.1">
    <property type="nucleotide sequence ID" value="NZ_BOSE01000004.1"/>
</dbReference>
<dbReference type="GO" id="GO:0020037">
    <property type="term" value="F:heme binding"/>
    <property type="evidence" value="ECO:0007669"/>
    <property type="project" value="InterPro"/>
</dbReference>
<feature type="transmembrane region" description="Helical" evidence="1">
    <location>
        <begin position="6"/>
        <end position="28"/>
    </location>
</feature>
<dbReference type="PANTHER" id="PTHR38034">
    <property type="entry name" value="INNER MEMBRANE PROTEIN YPJD"/>
    <property type="match status" value="1"/>
</dbReference>
<comment type="caution">
    <text evidence="3">The sequence shown here is derived from an EMBL/GenBank/DDBJ whole genome shotgun (WGS) entry which is preliminary data.</text>
</comment>
<sequence length="272" mass="31572">MNWELWIYDSIVYIYALSLLFYFSDFIYENRKAKQLGTGLLVFVWVLSGAFLIMRVVTELNAPVFEFTNVDLLQLFSWTMITISFILSRFYNIELIIFFVNIIGFSLFALNLYSFSLKGNTLELWQTTRELLYVHISLVISAYAILTVGALLAIMYLIVHHALKKKKWMKWLRRFPSLEVIARTMERMVIIGFPLLIMSLAIALISIIVEGKTQMLLDVQIITSIVAIGIYGYFIYQRSVHQKPGHEIARLYLLAFAIQIVNMLSGEYSSFH</sequence>
<dbReference type="PANTHER" id="PTHR38034:SF1">
    <property type="entry name" value="INNER MEMBRANE PROTEIN YPJD"/>
    <property type="match status" value="1"/>
</dbReference>
<evidence type="ECO:0000259" key="2">
    <source>
        <dbReference type="Pfam" id="PF01578"/>
    </source>
</evidence>
<feature type="transmembrane region" description="Helical" evidence="1">
    <location>
        <begin position="133"/>
        <end position="159"/>
    </location>
</feature>
<dbReference type="AlphaFoldDB" id="A0A919YNV3"/>
<dbReference type="EMBL" id="BOSE01000004">
    <property type="protein sequence ID" value="GIP16935.1"/>
    <property type="molecule type" value="Genomic_DNA"/>
</dbReference>
<proteinExistence type="predicted"/>
<feature type="transmembrane region" description="Helical" evidence="1">
    <location>
        <begin position="215"/>
        <end position="236"/>
    </location>
</feature>
<keyword evidence="4" id="KW-1185">Reference proteome</keyword>
<feature type="transmembrane region" description="Helical" evidence="1">
    <location>
        <begin position="95"/>
        <end position="113"/>
    </location>
</feature>
<dbReference type="InterPro" id="IPR052372">
    <property type="entry name" value="YpjD/HemX"/>
</dbReference>
<feature type="transmembrane region" description="Helical" evidence="1">
    <location>
        <begin position="188"/>
        <end position="209"/>
    </location>
</feature>
<dbReference type="InterPro" id="IPR002541">
    <property type="entry name" value="Cyt_c_assembly"/>
</dbReference>
<organism evidence="3 4">
    <name type="scientific">Paenibacillus montaniterrae</name>
    <dbReference type="NCBI Taxonomy" id="429341"/>
    <lineage>
        <taxon>Bacteria</taxon>
        <taxon>Bacillati</taxon>
        <taxon>Bacillota</taxon>
        <taxon>Bacilli</taxon>
        <taxon>Bacillales</taxon>
        <taxon>Paenibacillaceae</taxon>
        <taxon>Paenibacillus</taxon>
    </lineage>
</organism>
<feature type="transmembrane region" description="Helical" evidence="1">
    <location>
        <begin position="248"/>
        <end position="265"/>
    </location>
</feature>
<evidence type="ECO:0000256" key="1">
    <source>
        <dbReference type="SAM" id="Phobius"/>
    </source>
</evidence>
<feature type="transmembrane region" description="Helical" evidence="1">
    <location>
        <begin position="70"/>
        <end position="88"/>
    </location>
</feature>
<keyword evidence="1" id="KW-0472">Membrane</keyword>
<accession>A0A919YNV3</accession>
<evidence type="ECO:0000313" key="4">
    <source>
        <dbReference type="Proteomes" id="UP000683139"/>
    </source>
</evidence>
<feature type="domain" description="Cytochrome c assembly protein" evidence="2">
    <location>
        <begin position="72"/>
        <end position="260"/>
    </location>
</feature>
<dbReference type="Proteomes" id="UP000683139">
    <property type="component" value="Unassembled WGS sequence"/>
</dbReference>
<evidence type="ECO:0000313" key="3">
    <source>
        <dbReference type="EMBL" id="GIP16935.1"/>
    </source>
</evidence>
<keyword evidence="1" id="KW-0812">Transmembrane</keyword>
<reference evidence="3" key="1">
    <citation type="submission" date="2021-03" db="EMBL/GenBank/DDBJ databases">
        <title>Antimicrobial resistance genes in bacteria isolated from Japanese honey, and their potential for conferring macrolide and lincosamide resistance in the American foulbrood pathogen Paenibacillus larvae.</title>
        <authorList>
            <person name="Okamoto M."/>
            <person name="Kumagai M."/>
            <person name="Kanamori H."/>
            <person name="Takamatsu D."/>
        </authorList>
    </citation>
    <scope>NUCLEOTIDE SEQUENCE</scope>
    <source>
        <strain evidence="3">J40TS1</strain>
    </source>
</reference>
<name>A0A919YNV3_9BACL</name>
<dbReference type="GO" id="GO:0017004">
    <property type="term" value="P:cytochrome complex assembly"/>
    <property type="evidence" value="ECO:0007669"/>
    <property type="project" value="InterPro"/>
</dbReference>
<keyword evidence="1" id="KW-1133">Transmembrane helix</keyword>
<protein>
    <submittedName>
        <fullName evidence="3">Protein HemX</fullName>
    </submittedName>
</protein>